<dbReference type="Gene3D" id="1.25.40.10">
    <property type="entry name" value="Tetratricopeptide repeat domain"/>
    <property type="match status" value="1"/>
</dbReference>
<keyword evidence="2" id="KW-0802">TPR repeat</keyword>
<organism evidence="3 4">
    <name type="scientific">Cohnella ginsengisoli</name>
    <dbReference type="NCBI Taxonomy" id="425004"/>
    <lineage>
        <taxon>Bacteria</taxon>
        <taxon>Bacillati</taxon>
        <taxon>Bacillota</taxon>
        <taxon>Bacilli</taxon>
        <taxon>Bacillales</taxon>
        <taxon>Paenibacillaceae</taxon>
        <taxon>Cohnella</taxon>
    </lineage>
</organism>
<accession>A0A9X4KKR8</accession>
<evidence type="ECO:0000256" key="1">
    <source>
        <dbReference type="ARBA" id="ARBA00022737"/>
    </source>
</evidence>
<evidence type="ECO:0000313" key="4">
    <source>
        <dbReference type="Proteomes" id="UP001153387"/>
    </source>
</evidence>
<dbReference type="Proteomes" id="UP001153387">
    <property type="component" value="Unassembled WGS sequence"/>
</dbReference>
<name>A0A9X4KKR8_9BACL</name>
<dbReference type="PANTHER" id="PTHR44858:SF1">
    <property type="entry name" value="UDP-N-ACETYLGLUCOSAMINE--PEPTIDE N-ACETYLGLUCOSAMINYLTRANSFERASE SPINDLY-RELATED"/>
    <property type="match status" value="1"/>
</dbReference>
<proteinExistence type="predicted"/>
<reference evidence="3 4" key="1">
    <citation type="submission" date="2022-10" db="EMBL/GenBank/DDBJ databases">
        <title>Comparative genomic analysis of Cohnella hashimotonis sp. nov., isolated from the International Space Station.</title>
        <authorList>
            <person name="Simpson A."/>
            <person name="Venkateswaran K."/>
        </authorList>
    </citation>
    <scope>NUCLEOTIDE SEQUENCE [LARGE SCALE GENOMIC DNA]</scope>
    <source>
        <strain evidence="3 4">DSM 18997</strain>
    </source>
</reference>
<dbReference type="SUPFAM" id="SSF48452">
    <property type="entry name" value="TPR-like"/>
    <property type="match status" value="1"/>
</dbReference>
<sequence>MPDQILEFSFRNMFNLLSADQKTILKLSALASQEALSLEHYMHLTDWNRDRTSDAINGLVQSSFFIRNESDKGTTFSVLPITASFAYQELIEMGEYANEARAKLREMQYRQRDANTIVDYLQSLLQGKNEAEQLAVGLAKAASEEYTMGNYEKGRQYFDQAESYYDKSPYLYYTRATSELNAGNSAQAYVYFERAVRLIDKPTTKDSVVWKMWGQALKQEGNWGVAIEKLAIALSLNEKDPYALHMMAFCQSKLGQYSPADKSYNKALEVIGKSNPRQRKLTLTGMAQNLCQWGRDLDRALELTYEMEKLPGSNKRVLGLRAEIIRRKGES</sequence>
<evidence type="ECO:0008006" key="5">
    <source>
        <dbReference type="Google" id="ProtNLM"/>
    </source>
</evidence>
<keyword evidence="4" id="KW-1185">Reference proteome</keyword>
<keyword evidence="1" id="KW-0677">Repeat</keyword>
<dbReference type="GO" id="GO:0009279">
    <property type="term" value="C:cell outer membrane"/>
    <property type="evidence" value="ECO:0007669"/>
    <property type="project" value="TreeGrafter"/>
</dbReference>
<evidence type="ECO:0000256" key="2">
    <source>
        <dbReference type="ARBA" id="ARBA00022803"/>
    </source>
</evidence>
<dbReference type="SMART" id="SM00028">
    <property type="entry name" value="TPR"/>
    <property type="match status" value="4"/>
</dbReference>
<gene>
    <name evidence="3" type="ORF">OMP38_26760</name>
</gene>
<dbReference type="InterPro" id="IPR019734">
    <property type="entry name" value="TPR_rpt"/>
</dbReference>
<protein>
    <recommendedName>
        <fullName evidence="5">Tetratricopeptide repeat protein</fullName>
    </recommendedName>
</protein>
<dbReference type="InterPro" id="IPR050498">
    <property type="entry name" value="Ycf3"/>
</dbReference>
<dbReference type="Pfam" id="PF13181">
    <property type="entry name" value="TPR_8"/>
    <property type="match status" value="1"/>
</dbReference>
<dbReference type="EMBL" id="JAPDHZ010000006">
    <property type="protein sequence ID" value="MDG0794022.1"/>
    <property type="molecule type" value="Genomic_DNA"/>
</dbReference>
<dbReference type="GO" id="GO:0046813">
    <property type="term" value="P:receptor-mediated virion attachment to host cell"/>
    <property type="evidence" value="ECO:0007669"/>
    <property type="project" value="TreeGrafter"/>
</dbReference>
<dbReference type="InterPro" id="IPR011990">
    <property type="entry name" value="TPR-like_helical_dom_sf"/>
</dbReference>
<dbReference type="AlphaFoldDB" id="A0A9X4KKR8"/>
<dbReference type="PANTHER" id="PTHR44858">
    <property type="entry name" value="TETRATRICOPEPTIDE REPEAT PROTEIN 6"/>
    <property type="match status" value="1"/>
</dbReference>
<evidence type="ECO:0000313" key="3">
    <source>
        <dbReference type="EMBL" id="MDG0794022.1"/>
    </source>
</evidence>
<comment type="caution">
    <text evidence="3">The sequence shown here is derived from an EMBL/GenBank/DDBJ whole genome shotgun (WGS) entry which is preliminary data.</text>
</comment>
<dbReference type="RefSeq" id="WP_277567798.1">
    <property type="nucleotide sequence ID" value="NZ_JAPDHZ010000006.1"/>
</dbReference>